<feature type="compositionally biased region" description="Basic residues" evidence="1">
    <location>
        <begin position="15"/>
        <end position="26"/>
    </location>
</feature>
<feature type="region of interest" description="Disordered" evidence="1">
    <location>
        <begin position="51"/>
        <end position="73"/>
    </location>
</feature>
<evidence type="ECO:0000256" key="2">
    <source>
        <dbReference type="SAM" id="SignalP"/>
    </source>
</evidence>
<feature type="chain" id="PRO_5039167389" evidence="2">
    <location>
        <begin position="46"/>
        <end position="439"/>
    </location>
</feature>
<evidence type="ECO:0000256" key="1">
    <source>
        <dbReference type="SAM" id="MobiDB-lite"/>
    </source>
</evidence>
<evidence type="ECO:0000259" key="3">
    <source>
        <dbReference type="Pfam" id="PF00144"/>
    </source>
</evidence>
<reference evidence="4 5" key="1">
    <citation type="submission" date="2019-11" db="EMBL/GenBank/DDBJ databases">
        <authorList>
            <person name="Li X.-J."/>
            <person name="Feng X.-M."/>
        </authorList>
    </citation>
    <scope>NUCLEOTIDE SEQUENCE [LARGE SCALE GENOMIC DNA]</scope>
    <source>
        <strain evidence="4 5">XMNu-373</strain>
    </source>
</reference>
<gene>
    <name evidence="4" type="ORF">F7O44_04950</name>
</gene>
<sequence>MSMNDDDRTGPAHTWPRRNGRTRRLRRHRSTLVVSAAVAALAALAACSSGSVASDDDAPAASATERPETGELSDEYDLAALQRDTDAICATGVTGVQVMVQTYEPEPWIATCGVADLESGEPVPRDSHFRAGSTAKTLMATVILQLSDEGELSLDDPVRDYLPDLVDDAGGPAGELTVRHLLQHTGGVRNYTEDSIDLDALLTALFEGDGDPPDSAPAEDFAADALRAGLEFTPGTSWEYSNTGYVLLGMVGEAVTGNRWDDEVSRRIIEPLGLDRTYVGANAIDLPEPRAQGYLELEPGEQLPVPPAGYGVVSADGGLVTTPSDMIAFFQGLLRGDLLAAETLAEMQDVVDIGEPFTAAVPLPAQYGLGLELAPLSCGAAYWHHGGDTLDFVHENAFADGGEYGVVISVSTQTFGADDTLWEAMAALRDNALCGRHAL</sequence>
<dbReference type="Proteomes" id="UP000460435">
    <property type="component" value="Unassembled WGS sequence"/>
</dbReference>
<organism evidence="4 5">
    <name type="scientific">Phytoactinopolyspora mesophila</name>
    <dbReference type="NCBI Taxonomy" id="2650750"/>
    <lineage>
        <taxon>Bacteria</taxon>
        <taxon>Bacillati</taxon>
        <taxon>Actinomycetota</taxon>
        <taxon>Actinomycetes</taxon>
        <taxon>Jiangellales</taxon>
        <taxon>Jiangellaceae</taxon>
        <taxon>Phytoactinopolyspora</taxon>
    </lineage>
</organism>
<feature type="region of interest" description="Disordered" evidence="1">
    <location>
        <begin position="1"/>
        <end position="26"/>
    </location>
</feature>
<dbReference type="InterPro" id="IPR050491">
    <property type="entry name" value="AmpC-like"/>
</dbReference>
<name>A0A7K3M065_9ACTN</name>
<keyword evidence="2" id="KW-0732">Signal</keyword>
<dbReference type="SUPFAM" id="SSF56601">
    <property type="entry name" value="beta-lactamase/transpeptidase-like"/>
    <property type="match status" value="1"/>
</dbReference>
<dbReference type="RefSeq" id="WP_162449002.1">
    <property type="nucleotide sequence ID" value="NZ_WLZY01000001.1"/>
</dbReference>
<feature type="signal peptide" evidence="2">
    <location>
        <begin position="1"/>
        <end position="45"/>
    </location>
</feature>
<keyword evidence="4" id="KW-0378">Hydrolase</keyword>
<dbReference type="InterPro" id="IPR012338">
    <property type="entry name" value="Beta-lactam/transpept-like"/>
</dbReference>
<feature type="compositionally biased region" description="Low complexity" evidence="1">
    <location>
        <begin position="51"/>
        <end position="63"/>
    </location>
</feature>
<dbReference type="PANTHER" id="PTHR46825:SF7">
    <property type="entry name" value="D-ALANYL-D-ALANINE CARBOXYPEPTIDASE"/>
    <property type="match status" value="1"/>
</dbReference>
<dbReference type="PANTHER" id="PTHR46825">
    <property type="entry name" value="D-ALANYL-D-ALANINE-CARBOXYPEPTIDASE/ENDOPEPTIDASE AMPH"/>
    <property type="match status" value="1"/>
</dbReference>
<dbReference type="EMBL" id="WLZY01000001">
    <property type="protein sequence ID" value="NDL56417.1"/>
    <property type="molecule type" value="Genomic_DNA"/>
</dbReference>
<protein>
    <submittedName>
        <fullName evidence="4">Serine hydrolase</fullName>
    </submittedName>
</protein>
<dbReference type="AlphaFoldDB" id="A0A7K3M065"/>
<feature type="domain" description="Beta-lactamase-related" evidence="3">
    <location>
        <begin position="92"/>
        <end position="423"/>
    </location>
</feature>
<dbReference type="Gene3D" id="3.40.710.10">
    <property type="entry name" value="DD-peptidase/beta-lactamase superfamily"/>
    <property type="match status" value="1"/>
</dbReference>
<dbReference type="Pfam" id="PF00144">
    <property type="entry name" value="Beta-lactamase"/>
    <property type="match status" value="1"/>
</dbReference>
<evidence type="ECO:0000313" key="4">
    <source>
        <dbReference type="EMBL" id="NDL56417.1"/>
    </source>
</evidence>
<proteinExistence type="predicted"/>
<keyword evidence="5" id="KW-1185">Reference proteome</keyword>
<dbReference type="GO" id="GO:0016787">
    <property type="term" value="F:hydrolase activity"/>
    <property type="evidence" value="ECO:0007669"/>
    <property type="project" value="UniProtKB-KW"/>
</dbReference>
<comment type="caution">
    <text evidence="4">The sequence shown here is derived from an EMBL/GenBank/DDBJ whole genome shotgun (WGS) entry which is preliminary data.</text>
</comment>
<accession>A0A7K3M065</accession>
<dbReference type="InterPro" id="IPR001466">
    <property type="entry name" value="Beta-lactam-related"/>
</dbReference>
<feature type="compositionally biased region" description="Basic and acidic residues" evidence="1">
    <location>
        <begin position="1"/>
        <end position="10"/>
    </location>
</feature>
<evidence type="ECO:0000313" key="5">
    <source>
        <dbReference type="Proteomes" id="UP000460435"/>
    </source>
</evidence>